<evidence type="ECO:0000313" key="1">
    <source>
        <dbReference type="EMBL" id="AWT60426.1"/>
    </source>
</evidence>
<evidence type="ECO:0008006" key="3">
    <source>
        <dbReference type="Google" id="ProtNLM"/>
    </source>
</evidence>
<dbReference type="KEGG" id="mtar:DF168_01635"/>
<sequence>MKESLDYRHLRSIFDQQPLFENKTWQLSPEPWSLSREKIDEIGRIGDACLEFYKALETLYTRSAKDRKILRNRDLKTPWVSTYFDRGKPSKLINHSRARGTRGLLPPVIRPDLLITEEGFILTEMDTVPGGIGLTAFLNRLYENEQDNVVGENDAMIHGFYKAIASIYPKSGLPLIGIIVSDEAQTYRPEMEWVADSLQKMGKRVYCFHPSDLMPLGKTVCASIDGNPEQVDILYRFWELFDLANIPVAEYLLEALQEAELVVTPPMRHFQEEKLSLALFHHHLLEDFWSENLSRTAFDTLKKIIPQSWIIDQVELPPSAVLDAPYIGGKPIWRWEQLGEASQKDRNYIIKLSGYHELAWGARSVVLGTDSPRNEWSAGIKNALEQSKTNLHILQDYHKPKRLEHPIYQDSNSFSLQEGRVRLNPYFFVWEGKAHLCGILNTFCPADKKIIHGMKDAALLPCRYG</sequence>
<dbReference type="AlphaFoldDB" id="A0A2Z4AH00"/>
<gene>
    <name evidence="1" type="ORF">DF168_01635</name>
</gene>
<proteinExistence type="predicted"/>
<name>A0A2Z4AH00_9BACT</name>
<dbReference type="Proteomes" id="UP000247465">
    <property type="component" value="Chromosome"/>
</dbReference>
<reference evidence="1 2" key="1">
    <citation type="submission" date="2018-06" db="EMBL/GenBank/DDBJ databases">
        <title>Draft Genome Sequence of a Novel Marine Bacterium Related to the Verrucomicrobia.</title>
        <authorList>
            <person name="Vosseberg J."/>
            <person name="Martijn J."/>
            <person name="Ettema T.J.G."/>
        </authorList>
    </citation>
    <scope>NUCLEOTIDE SEQUENCE [LARGE SCALE GENOMIC DNA]</scope>
    <source>
        <strain evidence="1">TARA_B100001123</strain>
    </source>
</reference>
<evidence type="ECO:0000313" key="2">
    <source>
        <dbReference type="Proteomes" id="UP000247465"/>
    </source>
</evidence>
<accession>A0A2Z4AH00</accession>
<organism evidence="1 2">
    <name type="scientific">Candidatus Moanibacter tarae</name>
    <dbReference type="NCBI Taxonomy" id="2200854"/>
    <lineage>
        <taxon>Bacteria</taxon>
        <taxon>Pseudomonadati</taxon>
        <taxon>Verrucomicrobiota</taxon>
        <taxon>Opitutia</taxon>
        <taxon>Puniceicoccales</taxon>
        <taxon>Puniceicoccales incertae sedis</taxon>
        <taxon>Candidatus Moanibacter</taxon>
    </lineage>
</organism>
<dbReference type="EMBL" id="CP029803">
    <property type="protein sequence ID" value="AWT60426.1"/>
    <property type="molecule type" value="Genomic_DNA"/>
</dbReference>
<protein>
    <recommendedName>
        <fullName evidence="3">Glutathionylspermidine synthase pre-ATP-grasp-like domain-containing protein</fullName>
    </recommendedName>
</protein>